<proteinExistence type="inferred from homology"/>
<dbReference type="Pfam" id="PF02397">
    <property type="entry name" value="Bac_transf"/>
    <property type="match status" value="1"/>
</dbReference>
<dbReference type="EMBL" id="JBHSIM010000036">
    <property type="protein sequence ID" value="MFC4833911.1"/>
    <property type="molecule type" value="Genomic_DNA"/>
</dbReference>
<evidence type="ECO:0000256" key="2">
    <source>
        <dbReference type="ARBA" id="ARBA00006464"/>
    </source>
</evidence>
<gene>
    <name evidence="10" type="ORF">ACFPEL_15970</name>
</gene>
<keyword evidence="6 8" id="KW-0472">Membrane</keyword>
<evidence type="ECO:0000256" key="3">
    <source>
        <dbReference type="ARBA" id="ARBA00022679"/>
    </source>
</evidence>
<accession>A0ABV9RII6</accession>
<dbReference type="EC" id="2.7.8.-" evidence="10"/>
<keyword evidence="5 8" id="KW-1133">Transmembrane helix</keyword>
<dbReference type="RefSeq" id="WP_274188022.1">
    <property type="nucleotide sequence ID" value="NZ_BAABHN010000036.1"/>
</dbReference>
<dbReference type="InterPro" id="IPR003362">
    <property type="entry name" value="Bact_transf"/>
</dbReference>
<evidence type="ECO:0000259" key="9">
    <source>
        <dbReference type="Pfam" id="PF02397"/>
    </source>
</evidence>
<comment type="subcellular location">
    <subcellularLocation>
        <location evidence="1">Membrane</location>
        <topology evidence="1">Multi-pass membrane protein</topology>
    </subcellularLocation>
</comment>
<comment type="similarity">
    <text evidence="2">Belongs to the bacterial sugar transferase family.</text>
</comment>
<name>A0ABV9RII6_9PSEU</name>
<dbReference type="NCBIfam" id="TIGR03025">
    <property type="entry name" value="EPS_sugtrans"/>
    <property type="match status" value="1"/>
</dbReference>
<evidence type="ECO:0000313" key="10">
    <source>
        <dbReference type="EMBL" id="MFC4833911.1"/>
    </source>
</evidence>
<dbReference type="PANTHER" id="PTHR30576">
    <property type="entry name" value="COLANIC BIOSYNTHESIS UDP-GLUCOSE LIPID CARRIER TRANSFERASE"/>
    <property type="match status" value="1"/>
</dbReference>
<keyword evidence="4 8" id="KW-0812">Transmembrane</keyword>
<evidence type="ECO:0000256" key="1">
    <source>
        <dbReference type="ARBA" id="ARBA00004141"/>
    </source>
</evidence>
<organism evidence="10 11">
    <name type="scientific">Actinomycetospora chibensis</name>
    <dbReference type="NCBI Taxonomy" id="663606"/>
    <lineage>
        <taxon>Bacteria</taxon>
        <taxon>Bacillati</taxon>
        <taxon>Actinomycetota</taxon>
        <taxon>Actinomycetes</taxon>
        <taxon>Pseudonocardiales</taxon>
        <taxon>Pseudonocardiaceae</taxon>
        <taxon>Actinomycetospora</taxon>
    </lineage>
</organism>
<feature type="region of interest" description="Disordered" evidence="7">
    <location>
        <begin position="1"/>
        <end position="22"/>
    </location>
</feature>
<protein>
    <submittedName>
        <fullName evidence="10">Sugar transferase</fullName>
        <ecNumber evidence="10">2.7.8.-</ecNumber>
    </submittedName>
</protein>
<feature type="transmembrane region" description="Helical" evidence="8">
    <location>
        <begin position="50"/>
        <end position="72"/>
    </location>
</feature>
<evidence type="ECO:0000256" key="8">
    <source>
        <dbReference type="SAM" id="Phobius"/>
    </source>
</evidence>
<dbReference type="InterPro" id="IPR017475">
    <property type="entry name" value="EPS_sugar_tfrase"/>
</dbReference>
<feature type="transmembrane region" description="Helical" evidence="8">
    <location>
        <begin position="108"/>
        <end position="129"/>
    </location>
</feature>
<evidence type="ECO:0000256" key="7">
    <source>
        <dbReference type="SAM" id="MobiDB-lite"/>
    </source>
</evidence>
<evidence type="ECO:0000256" key="4">
    <source>
        <dbReference type="ARBA" id="ARBA00022692"/>
    </source>
</evidence>
<reference evidence="11" key="1">
    <citation type="journal article" date="2019" name="Int. J. Syst. Evol. Microbiol.">
        <title>The Global Catalogue of Microorganisms (GCM) 10K type strain sequencing project: providing services to taxonomists for standard genome sequencing and annotation.</title>
        <authorList>
            <consortium name="The Broad Institute Genomics Platform"/>
            <consortium name="The Broad Institute Genome Sequencing Center for Infectious Disease"/>
            <person name="Wu L."/>
            <person name="Ma J."/>
        </authorList>
    </citation>
    <scope>NUCLEOTIDE SEQUENCE [LARGE SCALE GENOMIC DNA]</scope>
    <source>
        <strain evidence="11">CCUG 50347</strain>
    </source>
</reference>
<evidence type="ECO:0000256" key="6">
    <source>
        <dbReference type="ARBA" id="ARBA00023136"/>
    </source>
</evidence>
<dbReference type="Proteomes" id="UP001595909">
    <property type="component" value="Unassembled WGS sequence"/>
</dbReference>
<keyword evidence="11" id="KW-1185">Reference proteome</keyword>
<sequence length="488" mass="52843">MLRAPDSAAEGPDTPGVPLDLHAPGDRAVFQPGLPPVPARPIMGLRSINGLHAAMLVLPVDALMLLTPALWVPQHGRAFVALAGVGLMMLTGGGRYRAKLHVSVLDELPTILARLLTAAAAVATAFALWNPGEPITPFLGASVWSLGLVVLGRVVTTQAILIARRRRLVTHRTILVGGGALAAEIAMLLQRHPRYGLAVAGFVDDGCSPAASAVIPHLGRIDDLDLAVAANDADVVLVTDGDFSEVELLEVVRLPDCADVDLLVVPRLHPFHTQTGGADHVGAVPVMRVRSPALRGLYWTLKRVVDIAVSATALLMLAPVLAACAAAVRWEGGPGVLFRQERVGRGGRTFQCLKFRSMRPTTPSESATQWNIATDARIGWVGRVLRRTSLDELPQFVNVLRGDMTLVGPRPERPHFVEQFSRQYFRYEHRHRVPAGLTGLAQVSGLRGDTPIADRARFDNYYIENWSLWLDLKVVLRTVGEMIFARGR</sequence>
<dbReference type="GO" id="GO:0016740">
    <property type="term" value="F:transferase activity"/>
    <property type="evidence" value="ECO:0007669"/>
    <property type="project" value="UniProtKB-KW"/>
</dbReference>
<dbReference type="Pfam" id="PF13727">
    <property type="entry name" value="CoA_binding_3"/>
    <property type="match status" value="1"/>
</dbReference>
<evidence type="ECO:0000256" key="5">
    <source>
        <dbReference type="ARBA" id="ARBA00022989"/>
    </source>
</evidence>
<feature type="transmembrane region" description="Helical" evidence="8">
    <location>
        <begin position="304"/>
        <end position="330"/>
    </location>
</feature>
<feature type="transmembrane region" description="Helical" evidence="8">
    <location>
        <begin position="78"/>
        <end position="96"/>
    </location>
</feature>
<keyword evidence="3 10" id="KW-0808">Transferase</keyword>
<evidence type="ECO:0000313" key="11">
    <source>
        <dbReference type="Proteomes" id="UP001595909"/>
    </source>
</evidence>
<comment type="caution">
    <text evidence="10">The sequence shown here is derived from an EMBL/GenBank/DDBJ whole genome shotgun (WGS) entry which is preliminary data.</text>
</comment>
<dbReference type="Gene3D" id="3.40.50.720">
    <property type="entry name" value="NAD(P)-binding Rossmann-like Domain"/>
    <property type="match status" value="1"/>
</dbReference>
<feature type="transmembrane region" description="Helical" evidence="8">
    <location>
        <begin position="141"/>
        <end position="163"/>
    </location>
</feature>
<dbReference type="PANTHER" id="PTHR30576:SF0">
    <property type="entry name" value="UNDECAPRENYL-PHOSPHATE N-ACETYLGALACTOSAMINYL 1-PHOSPHATE TRANSFERASE-RELATED"/>
    <property type="match status" value="1"/>
</dbReference>
<feature type="domain" description="Bacterial sugar transferase" evidence="9">
    <location>
        <begin position="302"/>
        <end position="483"/>
    </location>
</feature>